<protein>
    <recommendedName>
        <fullName evidence="3">N-acetyltransferase domain-containing protein</fullName>
    </recommendedName>
</protein>
<dbReference type="RefSeq" id="WP_132849534.1">
    <property type="nucleotide sequence ID" value="NZ_SLYC01000049.1"/>
</dbReference>
<evidence type="ECO:0000313" key="1">
    <source>
        <dbReference type="EMBL" id="TCP96795.1"/>
    </source>
</evidence>
<dbReference type="EMBL" id="SLYC01000049">
    <property type="protein sequence ID" value="TCP96795.1"/>
    <property type="molecule type" value="Genomic_DNA"/>
</dbReference>
<dbReference type="AlphaFoldDB" id="A0A4R2T467"/>
<comment type="caution">
    <text evidence="1">The sequence shown here is derived from an EMBL/GenBank/DDBJ whole genome shotgun (WGS) entry which is preliminary data.</text>
</comment>
<accession>A0A4R2T467</accession>
<reference evidence="1 2" key="1">
    <citation type="submission" date="2019-03" db="EMBL/GenBank/DDBJ databases">
        <title>Genomic Encyclopedia of Type Strains, Phase IV (KMG-IV): sequencing the most valuable type-strain genomes for metagenomic binning, comparative biology and taxonomic classification.</title>
        <authorList>
            <person name="Goeker M."/>
        </authorList>
    </citation>
    <scope>NUCLEOTIDE SEQUENCE [LARGE SCALE GENOMIC DNA]</scope>
    <source>
        <strain evidence="1 2">DSM 100013</strain>
    </source>
</reference>
<gene>
    <name evidence="1" type="ORF">EDD79_104912</name>
</gene>
<proteinExistence type="predicted"/>
<keyword evidence="2" id="KW-1185">Reference proteome</keyword>
<dbReference type="Gene3D" id="3.40.630.30">
    <property type="match status" value="1"/>
</dbReference>
<name>A0A4R2T467_9FIRM</name>
<organism evidence="1 2">
    <name type="scientific">Serpentinicella alkaliphila</name>
    <dbReference type="NCBI Taxonomy" id="1734049"/>
    <lineage>
        <taxon>Bacteria</taxon>
        <taxon>Bacillati</taxon>
        <taxon>Bacillota</taxon>
        <taxon>Clostridia</taxon>
        <taxon>Peptostreptococcales</taxon>
        <taxon>Natronincolaceae</taxon>
        <taxon>Serpentinicella</taxon>
    </lineage>
</organism>
<sequence>MITIRRLEGKDYDILEKYIKTNGLDKYSGFKDNFIYIAVIEDRSILGISEIEIAGIKTAQINLIFINQENRKEGLGDGLFRSTLYYLLTNGYENVLIQSCKEIEHFLFKRSQGLTEFNVNELVGKSSKKIYLCNISILLESKCRV</sequence>
<evidence type="ECO:0008006" key="3">
    <source>
        <dbReference type="Google" id="ProtNLM"/>
    </source>
</evidence>
<evidence type="ECO:0000313" key="2">
    <source>
        <dbReference type="Proteomes" id="UP000295504"/>
    </source>
</evidence>
<dbReference type="InterPro" id="IPR016181">
    <property type="entry name" value="Acyl_CoA_acyltransferase"/>
</dbReference>
<dbReference type="SUPFAM" id="SSF55729">
    <property type="entry name" value="Acyl-CoA N-acyltransferases (Nat)"/>
    <property type="match status" value="1"/>
</dbReference>
<dbReference type="Proteomes" id="UP000295504">
    <property type="component" value="Unassembled WGS sequence"/>
</dbReference>
<dbReference type="OrthoDB" id="1727266at2"/>